<accession>A0A7S1ACC3</accession>
<evidence type="ECO:0000313" key="5">
    <source>
        <dbReference type="EMBL" id="CAD8849538.1"/>
    </source>
</evidence>
<feature type="compositionally biased region" description="Polar residues" evidence="3">
    <location>
        <begin position="289"/>
        <end position="300"/>
    </location>
</feature>
<gene>
    <name evidence="5" type="ORF">NSCI0253_LOCUS23888</name>
</gene>
<dbReference type="PROSITE" id="PS50127">
    <property type="entry name" value="UBC_2"/>
    <property type="match status" value="1"/>
</dbReference>
<feature type="compositionally biased region" description="Low complexity" evidence="3">
    <location>
        <begin position="243"/>
        <end position="255"/>
    </location>
</feature>
<evidence type="ECO:0000256" key="1">
    <source>
        <dbReference type="ARBA" id="ARBA00022679"/>
    </source>
</evidence>
<reference evidence="5" key="1">
    <citation type="submission" date="2021-01" db="EMBL/GenBank/DDBJ databases">
        <authorList>
            <person name="Corre E."/>
            <person name="Pelletier E."/>
            <person name="Niang G."/>
            <person name="Scheremetjew M."/>
            <person name="Finn R."/>
            <person name="Kale V."/>
            <person name="Holt S."/>
            <person name="Cochrane G."/>
            <person name="Meng A."/>
            <person name="Brown T."/>
            <person name="Cohen L."/>
        </authorList>
    </citation>
    <scope>NUCLEOTIDE SEQUENCE</scope>
</reference>
<organism evidence="5">
    <name type="scientific">Noctiluca scintillans</name>
    <name type="common">Sea sparkle</name>
    <name type="synonym">Red tide dinoflagellate</name>
    <dbReference type="NCBI Taxonomy" id="2966"/>
    <lineage>
        <taxon>Eukaryota</taxon>
        <taxon>Sar</taxon>
        <taxon>Alveolata</taxon>
        <taxon>Dinophyceae</taxon>
        <taxon>Noctilucales</taxon>
        <taxon>Noctilucaceae</taxon>
        <taxon>Noctiluca</taxon>
    </lineage>
</organism>
<protein>
    <recommendedName>
        <fullName evidence="4">UBC core domain-containing protein</fullName>
    </recommendedName>
</protein>
<dbReference type="InterPro" id="IPR016135">
    <property type="entry name" value="UBQ-conjugating_enzyme/RWD"/>
</dbReference>
<feature type="region of interest" description="Disordered" evidence="3">
    <location>
        <begin position="232"/>
        <end position="303"/>
    </location>
</feature>
<dbReference type="Gene3D" id="3.10.110.10">
    <property type="entry name" value="Ubiquitin Conjugating Enzyme"/>
    <property type="match status" value="1"/>
</dbReference>
<evidence type="ECO:0000256" key="2">
    <source>
        <dbReference type="ARBA" id="ARBA00022786"/>
    </source>
</evidence>
<dbReference type="PANTHER" id="PTHR46116:SF15">
    <property type="entry name" value="(E3-INDEPENDENT) E2 UBIQUITIN-CONJUGATING ENZYME"/>
    <property type="match status" value="1"/>
</dbReference>
<feature type="domain" description="UBC core" evidence="4">
    <location>
        <begin position="339"/>
        <end position="502"/>
    </location>
</feature>
<keyword evidence="2" id="KW-0833">Ubl conjugation pathway</keyword>
<evidence type="ECO:0000256" key="3">
    <source>
        <dbReference type="SAM" id="MobiDB-lite"/>
    </source>
</evidence>
<keyword evidence="1" id="KW-0808">Transferase</keyword>
<proteinExistence type="predicted"/>
<dbReference type="GO" id="GO:0061631">
    <property type="term" value="F:ubiquitin conjugating enzyme activity"/>
    <property type="evidence" value="ECO:0007669"/>
    <property type="project" value="TreeGrafter"/>
</dbReference>
<dbReference type="SMART" id="SM00212">
    <property type="entry name" value="UBCc"/>
    <property type="match status" value="1"/>
</dbReference>
<dbReference type="SUPFAM" id="SSF54495">
    <property type="entry name" value="UBC-like"/>
    <property type="match status" value="1"/>
</dbReference>
<dbReference type="AlphaFoldDB" id="A0A7S1ACC3"/>
<evidence type="ECO:0000259" key="4">
    <source>
        <dbReference type="PROSITE" id="PS50127"/>
    </source>
</evidence>
<name>A0A7S1ACC3_NOCSC</name>
<dbReference type="CDD" id="cd23837">
    <property type="entry name" value="UBCc_UBE2O"/>
    <property type="match status" value="1"/>
</dbReference>
<dbReference type="Pfam" id="PF23043">
    <property type="entry name" value="SH3-B_UBE2O"/>
    <property type="match status" value="1"/>
</dbReference>
<dbReference type="PANTHER" id="PTHR46116">
    <property type="entry name" value="(E3-INDEPENDENT) E2 UBIQUITIN-CONJUGATING ENZYME"/>
    <property type="match status" value="1"/>
</dbReference>
<dbReference type="EMBL" id="HBFQ01033900">
    <property type="protein sequence ID" value="CAD8849538.1"/>
    <property type="molecule type" value="Transcribed_RNA"/>
</dbReference>
<dbReference type="Pfam" id="PF00179">
    <property type="entry name" value="UQ_con"/>
    <property type="match status" value="1"/>
</dbReference>
<dbReference type="InterPro" id="IPR000608">
    <property type="entry name" value="UBC"/>
</dbReference>
<dbReference type="InterPro" id="IPR057733">
    <property type="entry name" value="UBE2O-like_SH3-B"/>
</dbReference>
<sequence length="566" mass="61497">MPPDEWVSPDMVRVITMPNSSEGWVIGDHVQAPPELNAPSAVVVESSTVVSVRWADGKIEMDLSSLDLCPRPHISAHDFLPGDFVSRSGDGFETAAVSTVTPHAADVWQSNQNTDDAYGETERARSELLPEILPESPLGVVTCVNQQARTAEVQWSTLTGALESEEVSVFELTNHPTVDVRLGDAVLIPEASDMQWAGRVCAIQSEGHALVELLDGTAQWCHVRRLIVVEGGEGSESVDDSDGSQSDGSDSVASVPGNFEVPAFQESTQCRDADEPESDAVEQDVSVHESGNSAPSTTVDSEARDPVEHAAFDVCDEDIDPSDHHFLRHAPLATRVFMAAVRREMVVLRKGLSESMSPSAPIIVRTFSSRTDLFRALVAGPPGTPYADVPFFFDVALPPEYPREPPLAHFHAQYVGNERLNPNLYVDGKVCLSLLGTWSGPTWDPQRSTLLQVLVSLQGLVLVEEPYFNEPGHECDVGTEQGRQASTLYNENARLLALRAALQAAHSPPVGFSEIVASFFSQAGPRLLKDCEEALEEPRASQSSEGFCKVLAKNFLPRLRERWGSG</sequence>